<feature type="transmembrane region" description="Helical" evidence="2">
    <location>
        <begin position="385"/>
        <end position="404"/>
    </location>
</feature>
<name>A0A1H3UMF5_9BACI</name>
<organism evidence="3 4">
    <name type="scientific">Evansella caseinilytica</name>
    <dbReference type="NCBI Taxonomy" id="1503961"/>
    <lineage>
        <taxon>Bacteria</taxon>
        <taxon>Bacillati</taxon>
        <taxon>Bacillota</taxon>
        <taxon>Bacilli</taxon>
        <taxon>Bacillales</taxon>
        <taxon>Bacillaceae</taxon>
        <taxon>Evansella</taxon>
    </lineage>
</organism>
<feature type="transmembrane region" description="Helical" evidence="2">
    <location>
        <begin position="917"/>
        <end position="937"/>
    </location>
</feature>
<dbReference type="Proteomes" id="UP000198935">
    <property type="component" value="Unassembled WGS sequence"/>
</dbReference>
<dbReference type="SUPFAM" id="SSF82866">
    <property type="entry name" value="Multidrug efflux transporter AcrB transmembrane domain"/>
    <property type="match status" value="2"/>
</dbReference>
<feature type="transmembrane region" description="Helical" evidence="2">
    <location>
        <begin position="574"/>
        <end position="591"/>
    </location>
</feature>
<reference evidence="4" key="1">
    <citation type="submission" date="2016-10" db="EMBL/GenBank/DDBJ databases">
        <authorList>
            <person name="Varghese N."/>
            <person name="Submissions S."/>
        </authorList>
    </citation>
    <scope>NUCLEOTIDE SEQUENCE [LARGE SCALE GENOMIC DNA]</scope>
    <source>
        <strain evidence="4">SP</strain>
    </source>
</reference>
<dbReference type="PRINTS" id="PR00702">
    <property type="entry name" value="ACRIFLAVINRP"/>
</dbReference>
<keyword evidence="2" id="KW-1133">Transmembrane helix</keyword>
<feature type="transmembrane region" description="Helical" evidence="2">
    <location>
        <begin position="437"/>
        <end position="461"/>
    </location>
</feature>
<feature type="transmembrane region" description="Helical" evidence="2">
    <location>
        <begin position="67"/>
        <end position="85"/>
    </location>
</feature>
<keyword evidence="2" id="KW-0812">Transmembrane</keyword>
<evidence type="ECO:0000256" key="2">
    <source>
        <dbReference type="SAM" id="Phobius"/>
    </source>
</evidence>
<proteinExistence type="predicted"/>
<dbReference type="Pfam" id="PF00873">
    <property type="entry name" value="ACR_tran"/>
    <property type="match status" value="1"/>
</dbReference>
<evidence type="ECO:0000313" key="4">
    <source>
        <dbReference type="Proteomes" id="UP000198935"/>
    </source>
</evidence>
<accession>A0A1H3UMF5</accession>
<feature type="transmembrane region" description="Helical" evidence="2">
    <location>
        <begin position="1023"/>
        <end position="1046"/>
    </location>
</feature>
<feature type="region of interest" description="Disordered" evidence="1">
    <location>
        <begin position="1057"/>
        <end position="1076"/>
    </location>
</feature>
<feature type="transmembrane region" description="Helical" evidence="2">
    <location>
        <begin position="411"/>
        <end position="431"/>
    </location>
</feature>
<feature type="transmembrane region" description="Helical" evidence="2">
    <location>
        <begin position="510"/>
        <end position="537"/>
    </location>
</feature>
<dbReference type="InterPro" id="IPR027463">
    <property type="entry name" value="AcrB_DN_DC_subdom"/>
</dbReference>
<feature type="transmembrane region" description="Helical" evidence="2">
    <location>
        <begin position="891"/>
        <end position="910"/>
    </location>
</feature>
<dbReference type="SUPFAM" id="SSF82693">
    <property type="entry name" value="Multidrug efflux transporter AcrB pore domain, PN1, PN2, PC1 and PC2 subdomains"/>
    <property type="match status" value="2"/>
</dbReference>
<sequence length="1076" mass="118111">MLCAAPAYNEHTEFSAVVQNLLIFIYFASYSKCNPWNCSILPLDKRYLLMKAGGKMNLIKLIVERKILIGLTAVLVLIAGGYAVLKLDKELFPPIDLDAAYVEIQAGEMSAIEVERNITNVIENSILSVDGIEGVTSTSAVGRSSLQVMLEEGRGDELYQEVQAAVSAAVPDISGIENVETGQYGTNQSYEFYMDISDGNMREITDFAKNILKPRLEELPEVREVSLVGTEESEITITFNRKELQERGWHVSDIIALIQGMNSEATLGELSSETDSPSLRWNSQLVSVDDLERLKIPGQDGFVELQDIADVSLQPLQSSSNVYKNGTKDFVFVQVGRTSDVTQIDMAEAIRNELQAIREEGLVDGFTLNEMVAQADYVQDSIDGVSNNIVIGAAIAVAILLLFLHNLRATFIIALSIPTSILLTFATMWLFDYSINILTLIGLGLGIGMMVDASIVILESIYRKKQQGLAGMEAVVAGTKEVATAVIASMMTTIVVFLPIGLIAGEMGRFVMILSAVVVITLLSSVIVSFTLIPALAQHFLKLGKRHSPAKEGKLLQGYAGLISWIVRKKRHSLAIMALFFLMFAGSLFLVQKIPMSIMPDMYNRYNELAVEMETGISAAEKDALFAEINDSLMSIQDVESNYVMDNGDMAYLIINMTKDDDITREQQDINEEIMRSLRELSEDHPLTNAYSMMGDGGGGYPVQIHVKGDSFDQLQAMADELAEDLQAIDGIVGVTNSIERSAIEEVVELKEQAMEDAGVSPLEMQQRLKEAFLDMPIGELTVDNENVPVFVKWDDPVEKKQELLDLTVPTFTGEKKLSDLININSVDIPNEIKHTDGERYISISADIEEKDLGTINREVQQLLNSYDAPSGYSLSLSGDLEQQQELMNEMLLVLGIAIFLVYLVMAVQFNHLIHPVIVMSVIPMTIVGAILGLFLTQMELSLMSAMGIVMLIGIVLNNAILLIDRTNKLRKEGLSVQDALIEAGKNRIRPIFMTTLTTSGGMLPLAIASGTSGNYQAPMATVIISGLLFATFITLLLIPAVYRIFSSIGNGLRFSSKRSNGQPIEVDNAQAEEAS</sequence>
<dbReference type="SUPFAM" id="SSF82714">
    <property type="entry name" value="Multidrug efflux transporter AcrB TolC docking domain, DN and DC subdomains"/>
    <property type="match status" value="1"/>
</dbReference>
<feature type="transmembrane region" description="Helical" evidence="2">
    <location>
        <begin position="482"/>
        <end position="504"/>
    </location>
</feature>
<dbReference type="AlphaFoldDB" id="A0A1H3UMF5"/>
<dbReference type="Gene3D" id="3.30.70.1320">
    <property type="entry name" value="Multidrug efflux transporter AcrB pore domain like"/>
    <property type="match status" value="1"/>
</dbReference>
<feature type="transmembrane region" description="Helical" evidence="2">
    <location>
        <begin position="992"/>
        <end position="1011"/>
    </location>
</feature>
<dbReference type="Gene3D" id="3.30.70.1430">
    <property type="entry name" value="Multidrug efflux transporter AcrB pore domain"/>
    <property type="match status" value="2"/>
</dbReference>
<keyword evidence="2" id="KW-0472">Membrane</keyword>
<dbReference type="Gene3D" id="3.30.2090.10">
    <property type="entry name" value="Multidrug efflux transporter AcrB TolC docking domain, DN and DC subdomains"/>
    <property type="match status" value="2"/>
</dbReference>
<dbReference type="Gene3D" id="3.30.70.1440">
    <property type="entry name" value="Multidrug efflux transporter AcrB pore domain"/>
    <property type="match status" value="1"/>
</dbReference>
<dbReference type="EMBL" id="FNPI01000023">
    <property type="protein sequence ID" value="SDZ63456.1"/>
    <property type="molecule type" value="Genomic_DNA"/>
</dbReference>
<dbReference type="STRING" id="1503961.SAMN05421736_12350"/>
<keyword evidence="4" id="KW-1185">Reference proteome</keyword>
<dbReference type="InterPro" id="IPR001036">
    <property type="entry name" value="Acrflvin-R"/>
</dbReference>
<gene>
    <name evidence="3" type="ORF">SAMN05421736_12350</name>
</gene>
<evidence type="ECO:0000313" key="3">
    <source>
        <dbReference type="EMBL" id="SDZ63456.1"/>
    </source>
</evidence>
<dbReference type="Gene3D" id="1.20.1640.10">
    <property type="entry name" value="Multidrug efflux transporter AcrB transmembrane domain"/>
    <property type="match status" value="2"/>
</dbReference>
<dbReference type="PANTHER" id="PTHR32063">
    <property type="match status" value="1"/>
</dbReference>
<protein>
    <submittedName>
        <fullName evidence="3">Hydrophobic/amphiphilic exporter-1, HAE1 family</fullName>
    </submittedName>
</protein>
<evidence type="ECO:0000256" key="1">
    <source>
        <dbReference type="SAM" id="MobiDB-lite"/>
    </source>
</evidence>
<dbReference type="PANTHER" id="PTHR32063:SF0">
    <property type="entry name" value="SWARMING MOTILITY PROTEIN SWRC"/>
    <property type="match status" value="1"/>
</dbReference>
<dbReference type="GO" id="GO:0005886">
    <property type="term" value="C:plasma membrane"/>
    <property type="evidence" value="ECO:0007669"/>
    <property type="project" value="TreeGrafter"/>
</dbReference>
<feature type="transmembrane region" description="Helical" evidence="2">
    <location>
        <begin position="943"/>
        <end position="964"/>
    </location>
</feature>
<dbReference type="GO" id="GO:0042910">
    <property type="term" value="F:xenobiotic transmembrane transporter activity"/>
    <property type="evidence" value="ECO:0007669"/>
    <property type="project" value="TreeGrafter"/>
</dbReference>